<feature type="domain" description="Major facilitator superfamily (MFS) profile" evidence="6">
    <location>
        <begin position="1"/>
        <end position="385"/>
    </location>
</feature>
<dbReference type="PROSITE" id="PS50850">
    <property type="entry name" value="MFS"/>
    <property type="match status" value="1"/>
</dbReference>
<dbReference type="Gene3D" id="1.20.1250.20">
    <property type="entry name" value="MFS general substrate transporter like domains"/>
    <property type="match status" value="2"/>
</dbReference>
<feature type="transmembrane region" description="Helical" evidence="5">
    <location>
        <begin position="360"/>
        <end position="380"/>
    </location>
</feature>
<gene>
    <name evidence="7" type="ordered locus">P700755_001302</name>
</gene>
<feature type="transmembrane region" description="Helical" evidence="5">
    <location>
        <begin position="12"/>
        <end position="33"/>
    </location>
</feature>
<dbReference type="OrthoDB" id="9809599at2"/>
<dbReference type="InterPro" id="IPR020846">
    <property type="entry name" value="MFS_dom"/>
</dbReference>
<dbReference type="RefSeq" id="WP_015023842.1">
    <property type="nucleotide sequence ID" value="NC_018721.1"/>
</dbReference>
<keyword evidence="2 5" id="KW-0812">Transmembrane</keyword>
<feature type="transmembrane region" description="Helical" evidence="5">
    <location>
        <begin position="300"/>
        <end position="321"/>
    </location>
</feature>
<evidence type="ECO:0000256" key="4">
    <source>
        <dbReference type="ARBA" id="ARBA00023136"/>
    </source>
</evidence>
<keyword evidence="4 5" id="KW-0472">Membrane</keyword>
<evidence type="ECO:0000313" key="8">
    <source>
        <dbReference type="Proteomes" id="UP000008514"/>
    </source>
</evidence>
<sequence length="385" mass="42080">MNSLKLILSDFRYFSVVWVYCSLNIMIGTWVLYIPQVKEKLELDDSEIGFALFSLALGLLLFIPVVPYVTHKIGLGKSTFFGICAFSIAFIGPFIATNFTMLCVSLFVVGIFSALTDISMNTLISEIEKKDEVNIMSAAHGFFSLGGALGALIGTLLIALLDAPLYHVLLMIFLVVVTNLLLSKKYYTMTENKGLKNKSKVPFKVYKPLFLLAFLALVAMSSEGSIEQWSSIYLIEIVEISSQNLAGLGFIVFSIMMTIGRFFGDGISEKIGSKRIIVVGFILACMGYLCVLLSQVLLSVIGFGIIGLGLSVIIPELFRVAGNTRGISASKSISFVSGIGFFGFLLSPVILGYISDSFSLKVSFLCLLALTLFTLIVSIFRPKFN</sequence>
<dbReference type="AlphaFoldDB" id="K4IGN5"/>
<reference evidence="7" key="1">
    <citation type="submission" date="2006-03" db="EMBL/GenBank/DDBJ databases">
        <authorList>
            <person name="Bowman J."/>
            <person name="Ferriera S."/>
            <person name="Johnson J."/>
            <person name="Kravitz S."/>
            <person name="Halpern A."/>
            <person name="Remington K."/>
            <person name="Beeson K."/>
            <person name="Tran B."/>
            <person name="Rogers Y.-H."/>
            <person name="Friedman R."/>
            <person name="Venter J.C."/>
        </authorList>
    </citation>
    <scope>NUCLEOTIDE SEQUENCE [LARGE SCALE GENOMIC DNA]</scope>
    <source>
        <strain evidence="7">ATCC 700755</strain>
    </source>
</reference>
<feature type="transmembrane region" description="Helical" evidence="5">
    <location>
        <begin position="203"/>
        <end position="222"/>
    </location>
</feature>
<dbReference type="STRING" id="313595.P700755_001302"/>
<comment type="subcellular location">
    <subcellularLocation>
        <location evidence="1">Membrane</location>
        <topology evidence="1">Multi-pass membrane protein</topology>
    </subcellularLocation>
</comment>
<dbReference type="InterPro" id="IPR051788">
    <property type="entry name" value="MFS_Transporter"/>
</dbReference>
<keyword evidence="3 5" id="KW-1133">Transmembrane helix</keyword>
<dbReference type="GO" id="GO:0022857">
    <property type="term" value="F:transmembrane transporter activity"/>
    <property type="evidence" value="ECO:0007669"/>
    <property type="project" value="InterPro"/>
</dbReference>
<keyword evidence="8" id="KW-1185">Reference proteome</keyword>
<dbReference type="Pfam" id="PF07690">
    <property type="entry name" value="MFS_1"/>
    <property type="match status" value="1"/>
</dbReference>
<dbReference type="eggNOG" id="COG0738">
    <property type="taxonomic scope" value="Bacteria"/>
</dbReference>
<proteinExistence type="predicted"/>
<feature type="transmembrane region" description="Helical" evidence="5">
    <location>
        <begin position="165"/>
        <end position="182"/>
    </location>
</feature>
<dbReference type="HOGENOM" id="CLU_035309_1_0_10"/>
<dbReference type="SUPFAM" id="SSF103473">
    <property type="entry name" value="MFS general substrate transporter"/>
    <property type="match status" value="1"/>
</dbReference>
<dbReference type="PANTHER" id="PTHR23514">
    <property type="entry name" value="BYPASS OF STOP CODON PROTEIN 6"/>
    <property type="match status" value="1"/>
</dbReference>
<evidence type="ECO:0000256" key="1">
    <source>
        <dbReference type="ARBA" id="ARBA00004141"/>
    </source>
</evidence>
<evidence type="ECO:0000256" key="5">
    <source>
        <dbReference type="SAM" id="Phobius"/>
    </source>
</evidence>
<dbReference type="CDD" id="cd17393">
    <property type="entry name" value="MFS_MosC_like"/>
    <property type="match status" value="1"/>
</dbReference>
<accession>K4IGN5</accession>
<protein>
    <submittedName>
        <fullName evidence="7">Major facilitator superfamily (MFS_1) transporter</fullName>
    </submittedName>
</protein>
<dbReference type="EMBL" id="CP003879">
    <property type="protein sequence ID" value="AFU68236.1"/>
    <property type="molecule type" value="Genomic_DNA"/>
</dbReference>
<evidence type="ECO:0000256" key="2">
    <source>
        <dbReference type="ARBA" id="ARBA00022692"/>
    </source>
</evidence>
<evidence type="ECO:0000313" key="7">
    <source>
        <dbReference type="EMBL" id="AFU68236.1"/>
    </source>
</evidence>
<feature type="transmembrane region" description="Helical" evidence="5">
    <location>
        <begin position="276"/>
        <end position="294"/>
    </location>
</feature>
<feature type="transmembrane region" description="Helical" evidence="5">
    <location>
        <begin position="48"/>
        <end position="68"/>
    </location>
</feature>
<evidence type="ECO:0000256" key="3">
    <source>
        <dbReference type="ARBA" id="ARBA00022989"/>
    </source>
</evidence>
<organism evidence="7 8">
    <name type="scientific">Psychroflexus torquis (strain ATCC 700755 / CIP 106069 / ACAM 623)</name>
    <dbReference type="NCBI Taxonomy" id="313595"/>
    <lineage>
        <taxon>Bacteria</taxon>
        <taxon>Pseudomonadati</taxon>
        <taxon>Bacteroidota</taxon>
        <taxon>Flavobacteriia</taxon>
        <taxon>Flavobacteriales</taxon>
        <taxon>Flavobacteriaceae</taxon>
        <taxon>Psychroflexus</taxon>
    </lineage>
</organism>
<dbReference type="Proteomes" id="UP000008514">
    <property type="component" value="Chromosome"/>
</dbReference>
<evidence type="ECO:0000259" key="6">
    <source>
        <dbReference type="PROSITE" id="PS50850"/>
    </source>
</evidence>
<reference evidence="7" key="2">
    <citation type="submission" date="2012-09" db="EMBL/GenBank/DDBJ databases">
        <title>The complete sequence of Psychroflexus torquis an extreme psychrophile from sea-ice that is stimulated by light.</title>
        <authorList>
            <person name="Feng S."/>
            <person name="Powell S.M."/>
            <person name="Bowman J.P."/>
        </authorList>
    </citation>
    <scope>NUCLEOTIDE SEQUENCE [LARGE SCALE GENOMIC DNA]</scope>
    <source>
        <strain evidence="7">ATCC 700755</strain>
    </source>
</reference>
<dbReference type="InterPro" id="IPR036259">
    <property type="entry name" value="MFS_trans_sf"/>
</dbReference>
<dbReference type="KEGG" id="ptq:P700755_001302"/>
<feature type="transmembrane region" description="Helical" evidence="5">
    <location>
        <begin position="333"/>
        <end position="354"/>
    </location>
</feature>
<dbReference type="InterPro" id="IPR011701">
    <property type="entry name" value="MFS"/>
</dbReference>
<name>K4IGN5_PSYTT</name>
<feature type="transmembrane region" description="Helical" evidence="5">
    <location>
        <begin position="136"/>
        <end position="159"/>
    </location>
</feature>
<feature type="transmembrane region" description="Helical" evidence="5">
    <location>
        <begin position="242"/>
        <end position="264"/>
    </location>
</feature>
<dbReference type="GO" id="GO:0016020">
    <property type="term" value="C:membrane"/>
    <property type="evidence" value="ECO:0007669"/>
    <property type="project" value="UniProtKB-SubCell"/>
</dbReference>
<dbReference type="PANTHER" id="PTHR23514:SF13">
    <property type="entry name" value="INNER MEMBRANE PROTEIN YBJJ"/>
    <property type="match status" value="1"/>
</dbReference>